<evidence type="ECO:0000313" key="2">
    <source>
        <dbReference type="Proteomes" id="UP000323164"/>
    </source>
</evidence>
<organism evidence="1 2">
    <name type="scientific">Cognatilysobacter lacus</name>
    <dbReference type="NCBI Taxonomy" id="1643323"/>
    <lineage>
        <taxon>Bacteria</taxon>
        <taxon>Pseudomonadati</taxon>
        <taxon>Pseudomonadota</taxon>
        <taxon>Gammaproteobacteria</taxon>
        <taxon>Lysobacterales</taxon>
        <taxon>Lysobacteraceae</taxon>
        <taxon>Cognatilysobacter</taxon>
    </lineage>
</organism>
<dbReference type="EMBL" id="VTRV01000026">
    <property type="protein sequence ID" value="TZF90790.1"/>
    <property type="molecule type" value="Genomic_DNA"/>
</dbReference>
<name>A0A5D8Z832_9GAMM</name>
<protein>
    <submittedName>
        <fullName evidence="1">Uncharacterized protein</fullName>
    </submittedName>
</protein>
<sequence>MTTNLGCPAAVTLRCGQLQRQTHQLHAETNARARALKSERQRAADEHCTSIPRYDARARQNTAGINALV</sequence>
<keyword evidence="2" id="KW-1185">Reference proteome</keyword>
<gene>
    <name evidence="1" type="ORF">FW784_03830</name>
</gene>
<reference evidence="1 2" key="1">
    <citation type="submission" date="2019-08" db="EMBL/GenBank/DDBJ databases">
        <title>Draft genome sequence of Lysobacter sp. UKS-15.</title>
        <authorList>
            <person name="Im W.-T."/>
        </authorList>
    </citation>
    <scope>NUCLEOTIDE SEQUENCE [LARGE SCALE GENOMIC DNA]</scope>
    <source>
        <strain evidence="1 2">UKS-15</strain>
    </source>
</reference>
<accession>A0A5D8Z832</accession>
<dbReference type="RefSeq" id="WP_149352042.1">
    <property type="nucleotide sequence ID" value="NZ_VTRV01000026.1"/>
</dbReference>
<dbReference type="AlphaFoldDB" id="A0A5D8Z832"/>
<evidence type="ECO:0000313" key="1">
    <source>
        <dbReference type="EMBL" id="TZF90790.1"/>
    </source>
</evidence>
<proteinExistence type="predicted"/>
<comment type="caution">
    <text evidence="1">The sequence shown here is derived from an EMBL/GenBank/DDBJ whole genome shotgun (WGS) entry which is preliminary data.</text>
</comment>
<dbReference type="Proteomes" id="UP000323164">
    <property type="component" value="Unassembled WGS sequence"/>
</dbReference>